<evidence type="ECO:0000313" key="1">
    <source>
        <dbReference type="EMBL" id="AXQ68638.1"/>
    </source>
</evidence>
<evidence type="ECO:0000313" key="2">
    <source>
        <dbReference type="Proteomes" id="UP000259026"/>
    </source>
</evidence>
<dbReference type="Proteomes" id="UP000259026">
    <property type="component" value="Segment"/>
</dbReference>
<proteinExistence type="predicted"/>
<dbReference type="EMBL" id="MH588545">
    <property type="protein sequence ID" value="AXQ68638.1"/>
    <property type="molecule type" value="Genomic_DNA"/>
</dbReference>
<gene>
    <name evidence="1" type="ORF">CcrPW_gp099</name>
</gene>
<organism evidence="1 2">
    <name type="scientific">Caulobacter phage CcrPW</name>
    <dbReference type="NCBI Taxonomy" id="2283271"/>
    <lineage>
        <taxon>Viruses</taxon>
        <taxon>Duplodnaviria</taxon>
        <taxon>Heunggongvirae</taxon>
        <taxon>Uroviricota</taxon>
        <taxon>Caudoviricetes</taxon>
        <taxon>Jeanschmidtviridae</taxon>
        <taxon>Colossusvirus</taxon>
        <taxon>Colossusvirus PW</taxon>
    </lineage>
</organism>
<reference evidence="1" key="1">
    <citation type="submission" date="2018-07" db="EMBL/GenBank/DDBJ databases">
        <authorList>
            <person name="Quirk P.G."/>
            <person name="Krulwich T.A."/>
        </authorList>
    </citation>
    <scope>NUCLEOTIDE SEQUENCE</scope>
</reference>
<sequence>MTDVTTPNTIFAKALKINGGTGAPASLDEGELYIDEQGRKLYVQTDAGLNATPLDVMGFPSTIGVDPSYVLVKADAGSEWRELSAGGGGFVPDDEPWHIPGLAPASVGSLSFPAASGQKSLMRLGKAGLLVGTRVRATFGTGSLAMSIYEYDGALGTQAYTHTYAIAGAGVYTFAPNFPFDAGEYAIVFTCLSSVIVEAVEGYTVWSDALQSHPVSLQVNYVDSE</sequence>
<keyword evidence="2" id="KW-1185">Reference proteome</keyword>
<accession>A0A385ED21</accession>
<name>A0A385ED21_9CAUD</name>
<protein>
    <submittedName>
        <fullName evidence="1">Uncharacterized protein</fullName>
    </submittedName>
</protein>
<reference evidence="1" key="2">
    <citation type="submission" date="2018-09" db="EMBL/GenBank/DDBJ databases">
        <title>Giant CbK-like Caulobacter bacteriophages have genetically divergent genomes.</title>
        <authorList>
            <person name="Wilson K."/>
            <person name="Ely B."/>
        </authorList>
    </citation>
    <scope>NUCLEOTIDE SEQUENCE [LARGE SCALE GENOMIC DNA]</scope>
</reference>